<dbReference type="EMBL" id="SAYW01000005">
    <property type="protein sequence ID" value="RWU05688.1"/>
    <property type="molecule type" value="Genomic_DNA"/>
</dbReference>
<dbReference type="SMART" id="SM00729">
    <property type="entry name" value="Elp3"/>
    <property type="match status" value="1"/>
</dbReference>
<dbReference type="SFLD" id="SFLDG01065">
    <property type="entry name" value="anaerobic_coproporphyrinogen-I"/>
    <property type="match status" value="1"/>
</dbReference>
<organism evidence="4 5">
    <name type="scientific">Pedobacter chitinilyticus</name>
    <dbReference type="NCBI Taxonomy" id="2233776"/>
    <lineage>
        <taxon>Bacteria</taxon>
        <taxon>Pseudomonadati</taxon>
        <taxon>Bacteroidota</taxon>
        <taxon>Sphingobacteriia</taxon>
        <taxon>Sphingobacteriales</taxon>
        <taxon>Sphingobacteriaceae</taxon>
        <taxon>Pedobacter</taxon>
    </lineage>
</organism>
<keyword evidence="2" id="KW-0411">Iron-sulfur</keyword>
<name>A0A443YPK8_9SPHI</name>
<dbReference type="SFLD" id="SFLDF00288">
    <property type="entry name" value="HemN-like__clustered_with_nucl"/>
    <property type="match status" value="1"/>
</dbReference>
<dbReference type="SFLD" id="SFLDS00029">
    <property type="entry name" value="Radical_SAM"/>
    <property type="match status" value="1"/>
</dbReference>
<dbReference type="InterPro" id="IPR010723">
    <property type="entry name" value="HemN_C"/>
</dbReference>
<dbReference type="InterPro" id="IPR034505">
    <property type="entry name" value="Coproporphyrinogen-III_oxidase"/>
</dbReference>
<dbReference type="InterPro" id="IPR058240">
    <property type="entry name" value="rSAM_sf"/>
</dbReference>
<dbReference type="OrthoDB" id="9808022at2"/>
<keyword evidence="2" id="KW-0408">Iron</keyword>
<reference evidence="4 5" key="1">
    <citation type="submission" date="2018-06" db="EMBL/GenBank/DDBJ databases">
        <title>Pedobacter endophyticus sp. nov., an endophytic bacterium isolated from a leaf of Triticum aestivum.</title>
        <authorList>
            <person name="Zhang L."/>
        </authorList>
    </citation>
    <scope>NUCLEOTIDE SEQUENCE [LARGE SCALE GENOMIC DNA]</scope>
    <source>
        <strain evidence="4 5">CM134L-2</strain>
    </source>
</reference>
<accession>A0A443YPK8</accession>
<dbReference type="Pfam" id="PF06969">
    <property type="entry name" value="HemN_C"/>
    <property type="match status" value="1"/>
</dbReference>
<keyword evidence="2" id="KW-0479">Metal-binding</keyword>
<keyword evidence="5" id="KW-1185">Reference proteome</keyword>
<feature type="domain" description="Radical SAM core" evidence="3">
    <location>
        <begin position="1"/>
        <end position="231"/>
    </location>
</feature>
<dbReference type="PANTHER" id="PTHR13932:SF5">
    <property type="entry name" value="RADICAL S-ADENOSYL METHIONINE DOMAIN-CONTAINING PROTEIN 1, MITOCHONDRIAL"/>
    <property type="match status" value="1"/>
</dbReference>
<comment type="caution">
    <text evidence="4">The sequence shown here is derived from an EMBL/GenBank/DDBJ whole genome shotgun (WGS) entry which is preliminary data.</text>
</comment>
<sequence>MAGIYIHIPFCKKACTYCDFHFTTSTKYLDEMVEAICMEIVMKKDRLANQQIESIYFGGGTPTTLPSAALQKILATIEQWFSISANAEITIEANPDDLTAQKITELRQLPFNRFSIGTQSFFNEDLIWMNRAHNAQEATDCIKRSQDAGFEKLTIDLIYGYPLLNNEKWTSNIQTAISLEVPHISAYSLTVEPRTALANAIEKGKQPMVSDDQSAEQFLMLVDTLTGNGFDHYEISNYSLPGKYAVHNTNYWKGVPYLGIGPSAHGFDGINRYINIANNAKYLESIGKKQLPETIEQLNNADQFNEYVMTSLRTMWGISLEKVNAQFGKKPQELILKNIKPYLSDEKVYIDNHHIYLSNKGKLFADGIAAALFLDEDELN</sequence>
<dbReference type="Proteomes" id="UP000284120">
    <property type="component" value="Unassembled WGS sequence"/>
</dbReference>
<dbReference type="Gene3D" id="3.80.30.20">
    <property type="entry name" value="tm_1862 like domain"/>
    <property type="match status" value="1"/>
</dbReference>
<keyword evidence="2" id="KW-0349">Heme</keyword>
<dbReference type="GO" id="GO:0004109">
    <property type="term" value="F:coproporphyrinogen oxidase activity"/>
    <property type="evidence" value="ECO:0007669"/>
    <property type="project" value="InterPro"/>
</dbReference>
<dbReference type="PANTHER" id="PTHR13932">
    <property type="entry name" value="COPROPORPHYRINIGEN III OXIDASE"/>
    <property type="match status" value="1"/>
</dbReference>
<evidence type="ECO:0000313" key="5">
    <source>
        <dbReference type="Proteomes" id="UP000284120"/>
    </source>
</evidence>
<dbReference type="InterPro" id="IPR007197">
    <property type="entry name" value="rSAM"/>
</dbReference>
<gene>
    <name evidence="4" type="primary">hemW</name>
    <name evidence="4" type="ORF">DPV69_16255</name>
</gene>
<comment type="subcellular location">
    <subcellularLocation>
        <location evidence="2">Cytoplasm</location>
    </subcellularLocation>
</comment>
<protein>
    <recommendedName>
        <fullName evidence="2">Heme chaperone HemW</fullName>
    </recommendedName>
</protein>
<evidence type="ECO:0000256" key="1">
    <source>
        <dbReference type="ARBA" id="ARBA00006100"/>
    </source>
</evidence>
<evidence type="ECO:0000313" key="4">
    <source>
        <dbReference type="EMBL" id="RWU05688.1"/>
    </source>
</evidence>
<keyword evidence="2" id="KW-0963">Cytoplasm</keyword>
<dbReference type="GO" id="GO:0006779">
    <property type="term" value="P:porphyrin-containing compound biosynthetic process"/>
    <property type="evidence" value="ECO:0007669"/>
    <property type="project" value="InterPro"/>
</dbReference>
<dbReference type="AlphaFoldDB" id="A0A443YPK8"/>
<dbReference type="SFLD" id="SFLDF00562">
    <property type="entry name" value="HemN-like__clustered_with_heat"/>
    <property type="match status" value="1"/>
</dbReference>
<keyword evidence="2" id="KW-0949">S-adenosyl-L-methionine</keyword>
<dbReference type="RefSeq" id="WP_113648448.1">
    <property type="nucleotide sequence ID" value="NZ_QMHN01000005.1"/>
</dbReference>
<dbReference type="GO" id="GO:0051539">
    <property type="term" value="F:4 iron, 4 sulfur cluster binding"/>
    <property type="evidence" value="ECO:0007669"/>
    <property type="project" value="UniProtKB-UniRule"/>
</dbReference>
<dbReference type="PROSITE" id="PS51918">
    <property type="entry name" value="RADICAL_SAM"/>
    <property type="match status" value="1"/>
</dbReference>
<comment type="similarity">
    <text evidence="1">Belongs to the anaerobic coproporphyrinogen-III oxidase family. HemW subfamily.</text>
</comment>
<dbReference type="InterPro" id="IPR006638">
    <property type="entry name" value="Elp3/MiaA/NifB-like_rSAM"/>
</dbReference>
<dbReference type="InterPro" id="IPR023404">
    <property type="entry name" value="rSAM_horseshoe"/>
</dbReference>
<keyword evidence="2" id="KW-0004">4Fe-4S</keyword>
<evidence type="ECO:0000256" key="2">
    <source>
        <dbReference type="RuleBase" id="RU364116"/>
    </source>
</evidence>
<dbReference type="CDD" id="cd01335">
    <property type="entry name" value="Radical_SAM"/>
    <property type="match status" value="1"/>
</dbReference>
<keyword evidence="2" id="KW-0143">Chaperone</keyword>
<dbReference type="InterPro" id="IPR004559">
    <property type="entry name" value="HemW-like"/>
</dbReference>
<dbReference type="Pfam" id="PF04055">
    <property type="entry name" value="Radical_SAM"/>
    <property type="match status" value="1"/>
</dbReference>
<dbReference type="NCBIfam" id="TIGR00539">
    <property type="entry name" value="hemN_rel"/>
    <property type="match status" value="1"/>
</dbReference>
<dbReference type="SUPFAM" id="SSF102114">
    <property type="entry name" value="Radical SAM enzymes"/>
    <property type="match status" value="1"/>
</dbReference>
<evidence type="ECO:0000259" key="3">
    <source>
        <dbReference type="PROSITE" id="PS51918"/>
    </source>
</evidence>
<proteinExistence type="inferred from homology"/>
<dbReference type="GO" id="GO:0005737">
    <property type="term" value="C:cytoplasm"/>
    <property type="evidence" value="ECO:0007669"/>
    <property type="project" value="UniProtKB-SubCell"/>
</dbReference>
<comment type="function">
    <text evidence="2">Probably acts as a heme chaperone, transferring heme to an unknown acceptor. Binds one molecule of heme per monomer, possibly covalently. Binds 1 [4Fe-4S] cluster. The cluster is coordinated with 3 cysteines and an exchangeable S-adenosyl-L-methionine.</text>
</comment>
<dbReference type="GO" id="GO:0046872">
    <property type="term" value="F:metal ion binding"/>
    <property type="evidence" value="ECO:0007669"/>
    <property type="project" value="UniProtKB-UniRule"/>
</dbReference>